<evidence type="ECO:0000313" key="5">
    <source>
        <dbReference type="Proteomes" id="UP001642540"/>
    </source>
</evidence>
<keyword evidence="5" id="KW-1185">Reference proteome</keyword>
<evidence type="ECO:0000313" key="4">
    <source>
        <dbReference type="EMBL" id="CAL8128523.1"/>
    </source>
</evidence>
<sequence>MSLGRIICVFLLVFFPTLLLSEPPPPQQQYGSPGDSGGSPGSSYGPPGYTPGQPLGLDGGGGSEYGGGGGGGGGECFNTDLSANKQLVMSFYQDIFGDKKVELLEKYVAPDLINHNPMTMNGIDGLRQALAGPFGQGPPMKIEFMRVAADGDLGWTHIKLRVPAIGMTFAAADIFRINCQDCVSPLRCTREHTGTVIVDLERTDVRYKSASRSGEDAISPHRVLVSEIQQQQQPPVQLYGVSNNLQSVPQSSYGLPGYTSGQPVGGNGGNHGNGGGGDGDDGNEVNRNEYGGGGRYSNDGNRNRGEGEYGGVDAEEDYSGGDEGEYYGGGGGDYAGAGGEEYGGGGEYGGNGVGEQNRGRGEQYGGDGVGEQSSGRGGGACLNSDSNANTKLVINFYQDVFGDKKIDSLEKYVAPDLINHNPFTKNGIDGLRQALEGPFGQGPPMKIQFMRVAADEDLVWTHVKLPVPALKTTFAAVDIFRINCQGLIQEHWDVLQDINVQTNNPQPFF</sequence>
<evidence type="ECO:0000256" key="1">
    <source>
        <dbReference type="SAM" id="MobiDB-lite"/>
    </source>
</evidence>
<dbReference type="SUPFAM" id="SSF54427">
    <property type="entry name" value="NTF2-like"/>
    <property type="match status" value="2"/>
</dbReference>
<dbReference type="Gene3D" id="3.10.450.50">
    <property type="match status" value="2"/>
</dbReference>
<gene>
    <name evidence="4" type="ORF">ODALV1_LOCUS22289</name>
</gene>
<feature type="region of interest" description="Disordered" evidence="1">
    <location>
        <begin position="346"/>
        <end position="382"/>
    </location>
</feature>
<feature type="compositionally biased region" description="Gly residues" evidence="1">
    <location>
        <begin position="362"/>
        <end position="380"/>
    </location>
</feature>
<dbReference type="EMBL" id="CAXLJM020000075">
    <property type="protein sequence ID" value="CAL8128523.1"/>
    <property type="molecule type" value="Genomic_DNA"/>
</dbReference>
<evidence type="ECO:0000259" key="3">
    <source>
        <dbReference type="Pfam" id="PF12680"/>
    </source>
</evidence>
<dbReference type="Pfam" id="PF12680">
    <property type="entry name" value="SnoaL_2"/>
    <property type="match status" value="2"/>
</dbReference>
<dbReference type="InterPro" id="IPR009959">
    <property type="entry name" value="Cyclase_SnoaL-like"/>
</dbReference>
<name>A0ABP1RHN4_9HEXA</name>
<dbReference type="InterPro" id="IPR037401">
    <property type="entry name" value="SnoaL-like"/>
</dbReference>
<protein>
    <recommendedName>
        <fullName evidence="3">SnoaL-like domain-containing protein</fullName>
    </recommendedName>
</protein>
<feature type="compositionally biased region" description="Acidic residues" evidence="1">
    <location>
        <begin position="313"/>
        <end position="323"/>
    </location>
</feature>
<dbReference type="PANTHER" id="PTHR38436">
    <property type="entry name" value="POLYKETIDE CYCLASE SNOAL-LIKE DOMAIN"/>
    <property type="match status" value="1"/>
</dbReference>
<dbReference type="InterPro" id="IPR032710">
    <property type="entry name" value="NTF2-like_dom_sf"/>
</dbReference>
<feature type="signal peptide" evidence="2">
    <location>
        <begin position="1"/>
        <end position="21"/>
    </location>
</feature>
<keyword evidence="2" id="KW-0732">Signal</keyword>
<feature type="region of interest" description="Disordered" evidence="1">
    <location>
        <begin position="24"/>
        <end position="67"/>
    </location>
</feature>
<reference evidence="4 5" key="1">
    <citation type="submission" date="2024-08" db="EMBL/GenBank/DDBJ databases">
        <authorList>
            <person name="Cucini C."/>
            <person name="Frati F."/>
        </authorList>
    </citation>
    <scope>NUCLEOTIDE SEQUENCE [LARGE SCALE GENOMIC DNA]</scope>
</reference>
<proteinExistence type="predicted"/>
<feature type="domain" description="SnoaL-like" evidence="3">
    <location>
        <begin position="395"/>
        <end position="491"/>
    </location>
</feature>
<feature type="compositionally biased region" description="Gly residues" evidence="1">
    <location>
        <begin position="263"/>
        <end position="277"/>
    </location>
</feature>
<dbReference type="Proteomes" id="UP001642540">
    <property type="component" value="Unassembled WGS sequence"/>
</dbReference>
<feature type="chain" id="PRO_5046381079" description="SnoaL-like domain-containing protein" evidence="2">
    <location>
        <begin position="22"/>
        <end position="509"/>
    </location>
</feature>
<feature type="region of interest" description="Disordered" evidence="1">
    <location>
        <begin position="250"/>
        <end position="323"/>
    </location>
</feature>
<dbReference type="PANTHER" id="PTHR38436:SF1">
    <property type="entry name" value="ESTER CYCLASE"/>
    <property type="match status" value="1"/>
</dbReference>
<accession>A0ABP1RHN4</accession>
<comment type="caution">
    <text evidence="4">The sequence shown here is derived from an EMBL/GenBank/DDBJ whole genome shotgun (WGS) entry which is preliminary data.</text>
</comment>
<feature type="compositionally biased region" description="Low complexity" evidence="1">
    <location>
        <begin position="41"/>
        <end position="56"/>
    </location>
</feature>
<organism evidence="4 5">
    <name type="scientific">Orchesella dallaii</name>
    <dbReference type="NCBI Taxonomy" id="48710"/>
    <lineage>
        <taxon>Eukaryota</taxon>
        <taxon>Metazoa</taxon>
        <taxon>Ecdysozoa</taxon>
        <taxon>Arthropoda</taxon>
        <taxon>Hexapoda</taxon>
        <taxon>Collembola</taxon>
        <taxon>Entomobryomorpha</taxon>
        <taxon>Entomobryoidea</taxon>
        <taxon>Orchesellidae</taxon>
        <taxon>Orchesellinae</taxon>
        <taxon>Orchesella</taxon>
    </lineage>
</organism>
<feature type="compositionally biased region" description="Gly residues" evidence="1">
    <location>
        <begin position="57"/>
        <end position="67"/>
    </location>
</feature>
<feature type="domain" description="SnoaL-like" evidence="3">
    <location>
        <begin position="91"/>
        <end position="178"/>
    </location>
</feature>
<evidence type="ECO:0000256" key="2">
    <source>
        <dbReference type="SAM" id="SignalP"/>
    </source>
</evidence>